<reference evidence="2" key="2">
    <citation type="submission" date="2020-07" db="EMBL/GenBank/DDBJ databases">
        <authorList>
            <person name="Vera ALvarez R."/>
            <person name="Arias-Moreno D.M."/>
            <person name="Jimenez-Jacinto V."/>
            <person name="Jimenez-Bremont J.F."/>
            <person name="Swaminathan K."/>
            <person name="Moose S.P."/>
            <person name="Guerrero-Gonzalez M.L."/>
            <person name="Marino-Ramirez L."/>
            <person name="Landsman D."/>
            <person name="Rodriguez-Kessler M."/>
            <person name="Delgado-Sanchez P."/>
        </authorList>
    </citation>
    <scope>NUCLEOTIDE SEQUENCE</scope>
    <source>
        <tissue evidence="2">Cladode</tissue>
    </source>
</reference>
<proteinExistence type="predicted"/>
<feature type="compositionally biased region" description="Low complexity" evidence="1">
    <location>
        <begin position="90"/>
        <end position="108"/>
    </location>
</feature>
<protein>
    <submittedName>
        <fullName evidence="2">Uncharacterized protein</fullName>
    </submittedName>
</protein>
<sequence>MDVKVEAVLDFLRKNGFHESELALREDIVSHKKHHLSNSGSSSFCFGKFLFPMNPPLPPVKVSATSRRRRETSSGAGSGRNSSGDEDFKSLGSSTSVSGACSSSGLNSVSLKIDGENFIFC</sequence>
<reference evidence="2" key="1">
    <citation type="journal article" date="2013" name="J. Plant Res.">
        <title>Effect of fungi and light on seed germination of three Opuntia species from semiarid lands of central Mexico.</title>
        <authorList>
            <person name="Delgado-Sanchez P."/>
            <person name="Jimenez-Bremont J.F."/>
            <person name="Guerrero-Gonzalez Mde L."/>
            <person name="Flores J."/>
        </authorList>
    </citation>
    <scope>NUCLEOTIDE SEQUENCE</scope>
    <source>
        <tissue evidence="2">Cladode</tissue>
    </source>
</reference>
<organism evidence="2">
    <name type="scientific">Opuntia streptacantha</name>
    <name type="common">Prickly pear cactus</name>
    <name type="synonym">Opuntia cardona</name>
    <dbReference type="NCBI Taxonomy" id="393608"/>
    <lineage>
        <taxon>Eukaryota</taxon>
        <taxon>Viridiplantae</taxon>
        <taxon>Streptophyta</taxon>
        <taxon>Embryophyta</taxon>
        <taxon>Tracheophyta</taxon>
        <taxon>Spermatophyta</taxon>
        <taxon>Magnoliopsida</taxon>
        <taxon>eudicotyledons</taxon>
        <taxon>Gunneridae</taxon>
        <taxon>Pentapetalae</taxon>
        <taxon>Caryophyllales</taxon>
        <taxon>Cactineae</taxon>
        <taxon>Cactaceae</taxon>
        <taxon>Opuntioideae</taxon>
        <taxon>Opuntia</taxon>
    </lineage>
</organism>
<feature type="region of interest" description="Disordered" evidence="1">
    <location>
        <begin position="58"/>
        <end position="108"/>
    </location>
</feature>
<evidence type="ECO:0000313" key="2">
    <source>
        <dbReference type="EMBL" id="MBA4649706.1"/>
    </source>
</evidence>
<accession>A0A7C9DUC5</accession>
<feature type="compositionally biased region" description="Low complexity" evidence="1">
    <location>
        <begin position="73"/>
        <end position="82"/>
    </location>
</feature>
<dbReference type="AlphaFoldDB" id="A0A7C9DUC5"/>
<dbReference type="EMBL" id="GISG01161666">
    <property type="protein sequence ID" value="MBA4649706.1"/>
    <property type="molecule type" value="Transcribed_RNA"/>
</dbReference>
<name>A0A7C9DUC5_OPUST</name>
<evidence type="ECO:0000256" key="1">
    <source>
        <dbReference type="SAM" id="MobiDB-lite"/>
    </source>
</evidence>